<sequence>MSWEKEIEELRLRQAHAKKMGGEEKLARHINAGKLPVRERIEKILDDGTFEEVGSITGKVEYDADGNIVSMQPANLITGRGRVNGRRVVVAGDDFTVRGGANDAGIREKLIHVENMAGSLHLPLIRLVDGTGGGGSVKTIETEGRTYVPEVRGWDTVIENLSKVPVVALALGSTAGLGAARVAASHYSVMVKETSQMFVAGPPVVARTGENLTKNELGGSDIHTRNGAVDDEAKSEEEAFEKARRFLSYLPPSVFELPERVETGDDPNRREEWLIDAIPRDPRKVYKMRKIIEAVVDKDSFFEIGKKWGRSVITGFARLDGWPVAIMASDPYHYAGAWTADAAQKVVRFVDLAQTFHLPVAHLADIPGFLVGRQAEEEATIRHGVRAMAAIAQATVPWCAILVRKTYGVAGAAHMNSGRFNLRYAWPSGDWGSLPIAGGLEAAYKSEIEASDDPKAKLDEIEERLNLLRSPFRTAERFMIEEIVDPRDTRKLLCDFAEMAAPLRETGVSTFRVRP</sequence>
<organism evidence="3 4">
    <name type="scientific">Sneathiella chungangensis</name>
    <dbReference type="NCBI Taxonomy" id="1418234"/>
    <lineage>
        <taxon>Bacteria</taxon>
        <taxon>Pseudomonadati</taxon>
        <taxon>Pseudomonadota</taxon>
        <taxon>Alphaproteobacteria</taxon>
        <taxon>Sneathiellales</taxon>
        <taxon>Sneathiellaceae</taxon>
        <taxon>Sneathiella</taxon>
    </lineage>
</organism>
<dbReference type="GO" id="GO:0016740">
    <property type="term" value="F:transferase activity"/>
    <property type="evidence" value="ECO:0007669"/>
    <property type="project" value="UniProtKB-KW"/>
</dbReference>
<dbReference type="InterPro" id="IPR034733">
    <property type="entry name" value="AcCoA_carboxyl_beta"/>
</dbReference>
<gene>
    <name evidence="3" type="ORF">GQF03_13810</name>
</gene>
<dbReference type="EMBL" id="WTVA01000015">
    <property type="protein sequence ID" value="MZR23409.1"/>
    <property type="molecule type" value="Genomic_DNA"/>
</dbReference>
<dbReference type="PROSITE" id="PS50989">
    <property type="entry name" value="COA_CT_CTER"/>
    <property type="match status" value="1"/>
</dbReference>
<dbReference type="PANTHER" id="PTHR43842">
    <property type="entry name" value="PROPIONYL-COA CARBOXYLASE BETA CHAIN"/>
    <property type="match status" value="1"/>
</dbReference>
<dbReference type="OrthoDB" id="9803706at2"/>
<dbReference type="Proteomes" id="UP000445696">
    <property type="component" value="Unassembled WGS sequence"/>
</dbReference>
<dbReference type="PANTHER" id="PTHR43842:SF2">
    <property type="entry name" value="PROPIONYL-COA CARBOXYLASE BETA CHAIN, MITOCHONDRIAL"/>
    <property type="match status" value="1"/>
</dbReference>
<reference evidence="3 4" key="1">
    <citation type="journal article" date="2014" name="Int. J. Syst. Evol. Microbiol.">
        <title>Sneathiella chungangensis sp. nov., isolated from a marine sand, and emended description of the genus Sneathiella.</title>
        <authorList>
            <person name="Siamphan C."/>
            <person name="Kim H."/>
            <person name="Lee J.S."/>
            <person name="Kim W."/>
        </authorList>
    </citation>
    <scope>NUCLEOTIDE SEQUENCE [LARGE SCALE GENOMIC DNA]</scope>
    <source>
        <strain evidence="3 4">KCTC 32476</strain>
    </source>
</reference>
<dbReference type="Gene3D" id="3.90.226.10">
    <property type="entry name" value="2-enoyl-CoA Hydratase, Chain A, domain 1"/>
    <property type="match status" value="2"/>
</dbReference>
<proteinExistence type="predicted"/>
<comment type="caution">
    <text evidence="3">The sequence shown here is derived from an EMBL/GenBank/DDBJ whole genome shotgun (WGS) entry which is preliminary data.</text>
</comment>
<dbReference type="InterPro" id="IPR029045">
    <property type="entry name" value="ClpP/crotonase-like_dom_sf"/>
</dbReference>
<keyword evidence="3" id="KW-0808">Transferase</keyword>
<evidence type="ECO:0000313" key="3">
    <source>
        <dbReference type="EMBL" id="MZR23409.1"/>
    </source>
</evidence>
<dbReference type="InterPro" id="IPR011762">
    <property type="entry name" value="COA_CT_N"/>
</dbReference>
<dbReference type="InterPro" id="IPR011763">
    <property type="entry name" value="COA_CT_C"/>
</dbReference>
<dbReference type="RefSeq" id="WP_161339883.1">
    <property type="nucleotide sequence ID" value="NZ_JBHSDG010000003.1"/>
</dbReference>
<keyword evidence="4" id="KW-1185">Reference proteome</keyword>
<dbReference type="Pfam" id="PF01039">
    <property type="entry name" value="Carboxyl_trans"/>
    <property type="match status" value="1"/>
</dbReference>
<evidence type="ECO:0000259" key="1">
    <source>
        <dbReference type="PROSITE" id="PS50980"/>
    </source>
</evidence>
<dbReference type="GO" id="GO:0004658">
    <property type="term" value="F:propionyl-CoA carboxylase activity"/>
    <property type="evidence" value="ECO:0007669"/>
    <property type="project" value="TreeGrafter"/>
</dbReference>
<dbReference type="SUPFAM" id="SSF52096">
    <property type="entry name" value="ClpP/crotonase"/>
    <property type="match status" value="2"/>
</dbReference>
<dbReference type="InterPro" id="IPR051047">
    <property type="entry name" value="AccD/PCCB"/>
</dbReference>
<dbReference type="AlphaFoldDB" id="A0A845MHX5"/>
<protein>
    <submittedName>
        <fullName evidence="3">Methylmalonyl-CoA carboxyltransferase</fullName>
    </submittedName>
</protein>
<evidence type="ECO:0000313" key="4">
    <source>
        <dbReference type="Proteomes" id="UP000445696"/>
    </source>
</evidence>
<name>A0A845MHX5_9PROT</name>
<feature type="domain" description="CoA carboxyltransferase N-terminal" evidence="1">
    <location>
        <begin position="1"/>
        <end position="263"/>
    </location>
</feature>
<evidence type="ECO:0000259" key="2">
    <source>
        <dbReference type="PROSITE" id="PS50989"/>
    </source>
</evidence>
<dbReference type="PROSITE" id="PS50980">
    <property type="entry name" value="COA_CT_NTER"/>
    <property type="match status" value="1"/>
</dbReference>
<accession>A0A845MHX5</accession>
<feature type="domain" description="CoA carboxyltransferase C-terminal" evidence="2">
    <location>
        <begin position="266"/>
        <end position="513"/>
    </location>
</feature>